<comment type="caution">
    <text evidence="2">The sequence shown here is derived from an EMBL/GenBank/DDBJ whole genome shotgun (WGS) entry which is preliminary data.</text>
</comment>
<accession>A0A0A2VW82</accession>
<dbReference type="InterPro" id="IPR053006">
    <property type="entry name" value="Meiosis_regulatory"/>
</dbReference>
<evidence type="ECO:0000313" key="2">
    <source>
        <dbReference type="EMBL" id="KGQ05029.1"/>
    </source>
</evidence>
<feature type="domain" description="Bacteriophage T5 Orf172 DNA-binding" evidence="1">
    <location>
        <begin position="327"/>
        <end position="413"/>
    </location>
</feature>
<organism evidence="2 3">
    <name type="scientific">Beauveria bassiana D1-5</name>
    <dbReference type="NCBI Taxonomy" id="1245745"/>
    <lineage>
        <taxon>Eukaryota</taxon>
        <taxon>Fungi</taxon>
        <taxon>Dikarya</taxon>
        <taxon>Ascomycota</taxon>
        <taxon>Pezizomycotina</taxon>
        <taxon>Sordariomycetes</taxon>
        <taxon>Hypocreomycetidae</taxon>
        <taxon>Hypocreales</taxon>
        <taxon>Cordycipitaceae</taxon>
        <taxon>Beauveria</taxon>
    </lineage>
</organism>
<dbReference type="STRING" id="1245745.A0A0A2VW82"/>
<dbReference type="InterPro" id="IPR018306">
    <property type="entry name" value="Phage_T5_Orf172_DNA-bd"/>
</dbReference>
<dbReference type="HOGENOM" id="CLU_602654_0_0_1"/>
<name>A0A0A2VW82_BEABA</name>
<protein>
    <recommendedName>
        <fullName evidence="1">Bacteriophage T5 Orf172 DNA-binding domain-containing protein</fullName>
    </recommendedName>
</protein>
<sequence length="454" mass="51956">MPPNQQAIYLSATLYTKQVTQMLRPRSLLQYVHQDYGTTASLAFVTSHKWYERHKDSAVRSLTAPRHCKTGQATRWWAPWGPSLAIICKREQYPQIDLHPGLLGVAHGNHIQYQSQDARHFLNVLAELGRKDARGPSCVCRRAPAMLRVDRKEEVLQQNHQQGQQSAAKELFERLSKLVLCQGKRFGHQKQCHELLISWQRTFAETELRHALGKLATEPATTVSKYRTIKSEAVDANTHTIPAAVQKVAVKFEPDEEYDFSSLYEIPDLQEDTKPAHIFVPYGNMQTQLQINKAIKKILNKPLTSKEKKSLSKSGGVYMYKLPNTASGEAPHLKIGSTADYERRMKEWRNSCGYDPEKVSLFYTSLYRRVERLVHAQLGVSRKREAKCPGCGKSHQEFFGVRRYQAAKLIGLWSEWMGHVPYDEDGTLNAEWRKKLEGVDLDDADCWESFTAKE</sequence>
<dbReference type="PANTHER" id="PTHR28094">
    <property type="entry name" value="MEIOTICALLY UP-REGULATED GENE 113 PROTEIN"/>
    <property type="match status" value="1"/>
</dbReference>
<gene>
    <name evidence="2" type="ORF">BBAD15_g9723</name>
</gene>
<evidence type="ECO:0000313" key="3">
    <source>
        <dbReference type="Proteomes" id="UP000030106"/>
    </source>
</evidence>
<reference evidence="2 3" key="1">
    <citation type="submission" date="2012-10" db="EMBL/GenBank/DDBJ databases">
        <title>Genome sequencing and analysis of entomopathogenic fungi Beauveria bassiana D1-5.</title>
        <authorList>
            <person name="Li Q."/>
            <person name="Wang L."/>
            <person name="Zhang Z."/>
            <person name="Wang Q."/>
            <person name="Ren J."/>
            <person name="Wang M."/>
            <person name="Xu W."/>
            <person name="Wang J."/>
            <person name="Lu Y."/>
            <person name="Du Q."/>
            <person name="Sun Z."/>
        </authorList>
    </citation>
    <scope>NUCLEOTIDE SEQUENCE [LARGE SCALE GENOMIC DNA]</scope>
    <source>
        <strain evidence="2 3">D1-5</strain>
    </source>
</reference>
<dbReference type="PANTHER" id="PTHR28094:SF1">
    <property type="entry name" value="MEIOTICALLY UP-REGULATED GENE 113 PROTEIN"/>
    <property type="match status" value="1"/>
</dbReference>
<dbReference type="Proteomes" id="UP000030106">
    <property type="component" value="Unassembled WGS sequence"/>
</dbReference>
<dbReference type="AlphaFoldDB" id="A0A0A2VW82"/>
<dbReference type="Pfam" id="PF10544">
    <property type="entry name" value="T5orf172"/>
    <property type="match status" value="1"/>
</dbReference>
<dbReference type="SMART" id="SM00974">
    <property type="entry name" value="T5orf172"/>
    <property type="match status" value="1"/>
</dbReference>
<dbReference type="EMBL" id="ANFO01000983">
    <property type="protein sequence ID" value="KGQ05029.1"/>
    <property type="molecule type" value="Genomic_DNA"/>
</dbReference>
<dbReference type="OrthoDB" id="2417614at2759"/>
<proteinExistence type="predicted"/>
<evidence type="ECO:0000259" key="1">
    <source>
        <dbReference type="SMART" id="SM00974"/>
    </source>
</evidence>